<dbReference type="GO" id="GO:1904680">
    <property type="term" value="F:peptide transmembrane transporter activity"/>
    <property type="evidence" value="ECO:0007669"/>
    <property type="project" value="TreeGrafter"/>
</dbReference>
<feature type="domain" description="Solute-binding protein family 5" evidence="6">
    <location>
        <begin position="81"/>
        <end position="460"/>
    </location>
</feature>
<dbReference type="InterPro" id="IPR000914">
    <property type="entry name" value="SBP_5_dom"/>
</dbReference>
<dbReference type="FunFam" id="3.10.105.10:FF:000001">
    <property type="entry name" value="Oligopeptide ABC transporter, oligopeptide-binding protein"/>
    <property type="match status" value="1"/>
</dbReference>
<feature type="signal peptide" evidence="5">
    <location>
        <begin position="1"/>
        <end position="25"/>
    </location>
</feature>
<evidence type="ECO:0000256" key="3">
    <source>
        <dbReference type="ARBA" id="ARBA00022448"/>
    </source>
</evidence>
<reference evidence="7 8" key="1">
    <citation type="submission" date="2019-07" db="EMBL/GenBank/DDBJ databases">
        <title>Whole genome shotgun sequence of Vibrio superstes NBRC 103154.</title>
        <authorList>
            <person name="Hosoyama A."/>
            <person name="Uohara A."/>
            <person name="Ohji S."/>
            <person name="Ichikawa N."/>
        </authorList>
    </citation>
    <scope>NUCLEOTIDE SEQUENCE [LARGE SCALE GENOMIC DNA]</scope>
    <source>
        <strain evidence="7 8">NBRC 103154</strain>
    </source>
</reference>
<accession>A0A511QQB1</accession>
<dbReference type="Gene3D" id="3.40.190.10">
    <property type="entry name" value="Periplasmic binding protein-like II"/>
    <property type="match status" value="1"/>
</dbReference>
<dbReference type="Pfam" id="PF00496">
    <property type="entry name" value="SBP_bac_5"/>
    <property type="match status" value="1"/>
</dbReference>
<evidence type="ECO:0000313" key="7">
    <source>
        <dbReference type="EMBL" id="GEM79544.1"/>
    </source>
</evidence>
<keyword evidence="3" id="KW-0813">Transport</keyword>
<evidence type="ECO:0000256" key="2">
    <source>
        <dbReference type="ARBA" id="ARBA00005695"/>
    </source>
</evidence>
<dbReference type="Gene3D" id="3.10.105.10">
    <property type="entry name" value="Dipeptide-binding Protein, Domain 3"/>
    <property type="match status" value="1"/>
</dbReference>
<dbReference type="FunFam" id="3.90.76.10:FF:000001">
    <property type="entry name" value="Oligopeptide ABC transporter substrate-binding protein"/>
    <property type="match status" value="1"/>
</dbReference>
<comment type="subcellular location">
    <subcellularLocation>
        <location evidence="1">Cell envelope</location>
    </subcellularLocation>
</comment>
<gene>
    <name evidence="7" type="ORF">VSU01S_17890</name>
</gene>
<sequence>MTLPSLSVLATSVLIASQFSSQVLANPLPQNVTLASSQELVRANDAEVATLNPIKAEGLPEMHVVRDLFEGLVIQDADGNVIPGTAERWDNDNNQVFTFYLRKNAKWSNGDPVKADDFVYSLRRAVDPNTASPNAWYLKLTEMLNAEDIIEGKKSPDTLGVEALDDHTLKFTLSKPVPYFLAMTGHTVMMPIHKASVEANPDGWARPGNLVSNGAFVLDGWVVNEKITLKRNLNYWDSKDTRLDKVTYIPFESQMASYNRYRSGEVDITSDVPAQMAGKLEKDLPYAYQVSPLLCTYYYAFNTQHEALKDARVRQALSYSIMRDVVTNGITNSGHLPAYTFAHKDVAGFHASQPDYANMTQQQRDQKAQQLLADAGYNQDNPLNLNLLYNTSESHKSIAVGIASMWNKTLGVNVALENQEWKSYLDSRKAGEFDVLRASWCGDYNEASTFLSLFTSDNDRNFAFYANPEYDAVLDKAQTETDETKRSALYDQAESILAMDMPIAPIYYFMQARLVRPSVGGVPKSNAEGRIYSKDLYIKKL</sequence>
<protein>
    <submittedName>
        <fullName evidence="7">Peptide ABC transporter substrate-binding protein</fullName>
    </submittedName>
</protein>
<dbReference type="InterPro" id="IPR039424">
    <property type="entry name" value="SBP_5"/>
</dbReference>
<dbReference type="SUPFAM" id="SSF53850">
    <property type="entry name" value="Periplasmic binding protein-like II"/>
    <property type="match status" value="1"/>
</dbReference>
<dbReference type="PANTHER" id="PTHR30290:SF10">
    <property type="entry name" value="PERIPLASMIC OLIGOPEPTIDE-BINDING PROTEIN-RELATED"/>
    <property type="match status" value="1"/>
</dbReference>
<dbReference type="GO" id="GO:0030288">
    <property type="term" value="C:outer membrane-bounded periplasmic space"/>
    <property type="evidence" value="ECO:0007669"/>
    <property type="project" value="TreeGrafter"/>
</dbReference>
<dbReference type="OrthoDB" id="9801912at2"/>
<comment type="similarity">
    <text evidence="2">Belongs to the bacterial solute-binding protein 5 family.</text>
</comment>
<dbReference type="EMBL" id="BJXK01000006">
    <property type="protein sequence ID" value="GEM79544.1"/>
    <property type="molecule type" value="Genomic_DNA"/>
</dbReference>
<dbReference type="AlphaFoldDB" id="A0A511QQB1"/>
<dbReference type="PROSITE" id="PS01040">
    <property type="entry name" value="SBP_BACTERIAL_5"/>
    <property type="match status" value="1"/>
</dbReference>
<keyword evidence="4 5" id="KW-0732">Signal</keyword>
<dbReference type="CDD" id="cd08504">
    <property type="entry name" value="PBP2_OppA"/>
    <property type="match status" value="1"/>
</dbReference>
<keyword evidence="8" id="KW-1185">Reference proteome</keyword>
<evidence type="ECO:0000256" key="5">
    <source>
        <dbReference type="SAM" id="SignalP"/>
    </source>
</evidence>
<dbReference type="GO" id="GO:0015833">
    <property type="term" value="P:peptide transport"/>
    <property type="evidence" value="ECO:0007669"/>
    <property type="project" value="TreeGrafter"/>
</dbReference>
<comment type="caution">
    <text evidence="7">The sequence shown here is derived from an EMBL/GenBank/DDBJ whole genome shotgun (WGS) entry which is preliminary data.</text>
</comment>
<feature type="chain" id="PRO_5021768524" evidence="5">
    <location>
        <begin position="26"/>
        <end position="541"/>
    </location>
</feature>
<dbReference type="InterPro" id="IPR023765">
    <property type="entry name" value="SBP_5_CS"/>
</dbReference>
<dbReference type="GO" id="GO:0043190">
    <property type="term" value="C:ATP-binding cassette (ABC) transporter complex"/>
    <property type="evidence" value="ECO:0007669"/>
    <property type="project" value="InterPro"/>
</dbReference>
<dbReference type="RefSeq" id="WP_119010638.1">
    <property type="nucleotide sequence ID" value="NZ_BJXK01000006.1"/>
</dbReference>
<evidence type="ECO:0000313" key="8">
    <source>
        <dbReference type="Proteomes" id="UP000321113"/>
    </source>
</evidence>
<dbReference type="Proteomes" id="UP000321113">
    <property type="component" value="Unassembled WGS sequence"/>
</dbReference>
<name>A0A511QQB1_9VIBR</name>
<dbReference type="Gene3D" id="3.90.76.10">
    <property type="entry name" value="Dipeptide-binding Protein, Domain 1"/>
    <property type="match status" value="1"/>
</dbReference>
<dbReference type="PANTHER" id="PTHR30290">
    <property type="entry name" value="PERIPLASMIC BINDING COMPONENT OF ABC TRANSPORTER"/>
    <property type="match status" value="1"/>
</dbReference>
<evidence type="ECO:0000256" key="1">
    <source>
        <dbReference type="ARBA" id="ARBA00004196"/>
    </source>
</evidence>
<proteinExistence type="inferred from homology"/>
<dbReference type="InterPro" id="IPR030678">
    <property type="entry name" value="Peptide/Ni-bd"/>
</dbReference>
<evidence type="ECO:0000256" key="4">
    <source>
        <dbReference type="ARBA" id="ARBA00022729"/>
    </source>
</evidence>
<evidence type="ECO:0000259" key="6">
    <source>
        <dbReference type="Pfam" id="PF00496"/>
    </source>
</evidence>
<organism evidence="7 8">
    <name type="scientific">Vibrio superstes NBRC 103154</name>
    <dbReference type="NCBI Taxonomy" id="1219062"/>
    <lineage>
        <taxon>Bacteria</taxon>
        <taxon>Pseudomonadati</taxon>
        <taxon>Pseudomonadota</taxon>
        <taxon>Gammaproteobacteria</taxon>
        <taxon>Vibrionales</taxon>
        <taxon>Vibrionaceae</taxon>
        <taxon>Vibrio</taxon>
    </lineage>
</organism>
<dbReference type="PIRSF" id="PIRSF002741">
    <property type="entry name" value="MppA"/>
    <property type="match status" value="1"/>
</dbReference>